<keyword evidence="1" id="KW-0175">Coiled coil</keyword>
<evidence type="ECO:0000313" key="4">
    <source>
        <dbReference type="Proteomes" id="UP001152797"/>
    </source>
</evidence>
<dbReference type="EMBL" id="CAMXCT010003702">
    <property type="protein sequence ID" value="CAI4005821.1"/>
    <property type="molecule type" value="Genomic_DNA"/>
</dbReference>
<feature type="coiled-coil region" evidence="1">
    <location>
        <begin position="84"/>
        <end position="111"/>
    </location>
</feature>
<sequence>MEVQLPEIPLKLLSVFVDVDGEIRVKEDFLREVLSSFRSSFGEVVDLLRGEFVEEVNAVRSGVESSQEQLLQDMQKNYSSTKEFKDLEAFVQRLDNDMMNIQRQLKSNDQKFGCGLQLKQTNTASFSQRPLQPGNL</sequence>
<gene>
    <name evidence="2" type="ORF">C1SCF055_LOCUS31512</name>
</gene>
<dbReference type="AlphaFoldDB" id="A0A9P1DAA4"/>
<organism evidence="2">
    <name type="scientific">Cladocopium goreaui</name>
    <dbReference type="NCBI Taxonomy" id="2562237"/>
    <lineage>
        <taxon>Eukaryota</taxon>
        <taxon>Sar</taxon>
        <taxon>Alveolata</taxon>
        <taxon>Dinophyceae</taxon>
        <taxon>Suessiales</taxon>
        <taxon>Symbiodiniaceae</taxon>
        <taxon>Cladocopium</taxon>
    </lineage>
</organism>
<evidence type="ECO:0000313" key="2">
    <source>
        <dbReference type="EMBL" id="CAI4005821.1"/>
    </source>
</evidence>
<accession>A0A9P1DAA4</accession>
<reference evidence="3" key="2">
    <citation type="submission" date="2024-04" db="EMBL/GenBank/DDBJ databases">
        <authorList>
            <person name="Chen Y."/>
            <person name="Shah S."/>
            <person name="Dougan E. K."/>
            <person name="Thang M."/>
            <person name="Chan C."/>
        </authorList>
    </citation>
    <scope>NUCLEOTIDE SEQUENCE [LARGE SCALE GENOMIC DNA]</scope>
</reference>
<reference evidence="2" key="1">
    <citation type="submission" date="2022-10" db="EMBL/GenBank/DDBJ databases">
        <authorList>
            <person name="Chen Y."/>
            <person name="Dougan E. K."/>
            <person name="Chan C."/>
            <person name="Rhodes N."/>
            <person name="Thang M."/>
        </authorList>
    </citation>
    <scope>NUCLEOTIDE SEQUENCE</scope>
</reference>
<evidence type="ECO:0000313" key="3">
    <source>
        <dbReference type="EMBL" id="CAL1159196.1"/>
    </source>
</evidence>
<keyword evidence="4" id="KW-1185">Reference proteome</keyword>
<name>A0A9P1DAA4_9DINO</name>
<comment type="caution">
    <text evidence="2">The sequence shown here is derived from an EMBL/GenBank/DDBJ whole genome shotgun (WGS) entry which is preliminary data.</text>
</comment>
<proteinExistence type="predicted"/>
<evidence type="ECO:0000256" key="1">
    <source>
        <dbReference type="SAM" id="Coils"/>
    </source>
</evidence>
<protein>
    <submittedName>
        <fullName evidence="2">Uncharacterized protein</fullName>
    </submittedName>
</protein>
<dbReference type="Proteomes" id="UP001152797">
    <property type="component" value="Unassembled WGS sequence"/>
</dbReference>
<dbReference type="EMBL" id="CAMXCT020003702">
    <property type="protein sequence ID" value="CAL1159196.1"/>
    <property type="molecule type" value="Genomic_DNA"/>
</dbReference>
<dbReference type="EMBL" id="CAMXCT030003702">
    <property type="protein sequence ID" value="CAL4793133.1"/>
    <property type="molecule type" value="Genomic_DNA"/>
</dbReference>